<accession>R7SE65</accession>
<dbReference type="PANTHER" id="PTHR43135">
    <property type="entry name" value="ALPHA-D-RIBOSE 1-METHYLPHOSPHONATE 5-TRIPHOSPHATE DIPHOSPHATASE"/>
    <property type="match status" value="1"/>
</dbReference>
<dbReference type="Gene3D" id="3.30.110.90">
    <property type="entry name" value="Amidohydrolase"/>
    <property type="match status" value="1"/>
</dbReference>
<dbReference type="InterPro" id="IPR051781">
    <property type="entry name" value="Metallo-dep_Hydrolase"/>
</dbReference>
<dbReference type="Pfam" id="PF01979">
    <property type="entry name" value="Amidohydro_1"/>
    <property type="match status" value="1"/>
</dbReference>
<dbReference type="InterPro" id="IPR032466">
    <property type="entry name" value="Metal_Hydrolase"/>
</dbReference>
<name>R7SE65_CONPW</name>
<keyword evidence="3" id="KW-1185">Reference proteome</keyword>
<dbReference type="EMBL" id="JH711592">
    <property type="protein sequence ID" value="EIW74463.1"/>
    <property type="molecule type" value="Genomic_DNA"/>
</dbReference>
<dbReference type="GeneID" id="19206396"/>
<feature type="domain" description="Amidohydrolase-related" evidence="1">
    <location>
        <begin position="35"/>
        <end position="139"/>
    </location>
</feature>
<dbReference type="Gene3D" id="2.30.40.10">
    <property type="entry name" value="Urease, subunit C, domain 1"/>
    <property type="match status" value="1"/>
</dbReference>
<evidence type="ECO:0000313" key="3">
    <source>
        <dbReference type="Proteomes" id="UP000053558"/>
    </source>
</evidence>
<evidence type="ECO:0000259" key="1">
    <source>
        <dbReference type="Pfam" id="PF01979"/>
    </source>
</evidence>
<proteinExistence type="predicted"/>
<dbReference type="Proteomes" id="UP000053558">
    <property type="component" value="Unassembled WGS sequence"/>
</dbReference>
<dbReference type="InterPro" id="IPR006680">
    <property type="entry name" value="Amidohydro-rel"/>
</dbReference>
<dbReference type="SUPFAM" id="SSF51556">
    <property type="entry name" value="Metallo-dependent hydrolases"/>
    <property type="match status" value="1"/>
</dbReference>
<dbReference type="AlphaFoldDB" id="R7SE65"/>
<protein>
    <recommendedName>
        <fullName evidence="1">Amidohydrolase-related domain-containing protein</fullName>
    </recommendedName>
</protein>
<evidence type="ECO:0000313" key="2">
    <source>
        <dbReference type="EMBL" id="EIW74463.1"/>
    </source>
</evidence>
<dbReference type="PANTHER" id="PTHR43135:SF3">
    <property type="entry name" value="ALPHA-D-RIBOSE 1-METHYLPHOSPHONATE 5-TRIPHOSPHATE DIPHOSPHATASE"/>
    <property type="match status" value="1"/>
</dbReference>
<organism evidence="2 3">
    <name type="scientific">Coniophora puteana (strain RWD-64-598)</name>
    <name type="common">Brown rot fungus</name>
    <dbReference type="NCBI Taxonomy" id="741705"/>
    <lineage>
        <taxon>Eukaryota</taxon>
        <taxon>Fungi</taxon>
        <taxon>Dikarya</taxon>
        <taxon>Basidiomycota</taxon>
        <taxon>Agaricomycotina</taxon>
        <taxon>Agaricomycetes</taxon>
        <taxon>Agaricomycetidae</taxon>
        <taxon>Boletales</taxon>
        <taxon>Coniophorineae</taxon>
        <taxon>Coniophoraceae</taxon>
        <taxon>Coniophora</taxon>
    </lineage>
</organism>
<gene>
    <name evidence="2" type="ORF">CONPUDRAFT_170164</name>
</gene>
<dbReference type="GO" id="GO:0016810">
    <property type="term" value="F:hydrolase activity, acting on carbon-nitrogen (but not peptide) bonds"/>
    <property type="evidence" value="ECO:0007669"/>
    <property type="project" value="InterPro"/>
</dbReference>
<dbReference type="InterPro" id="IPR011059">
    <property type="entry name" value="Metal-dep_hydrolase_composite"/>
</dbReference>
<dbReference type="RefSeq" id="XP_007775474.1">
    <property type="nucleotide sequence ID" value="XM_007777284.1"/>
</dbReference>
<dbReference type="Gene3D" id="1.20.58.520">
    <property type="entry name" value="Amidohydrolase"/>
    <property type="match status" value="1"/>
</dbReference>
<reference evidence="3" key="1">
    <citation type="journal article" date="2012" name="Science">
        <title>The Paleozoic origin of enzymatic lignin decomposition reconstructed from 31 fungal genomes.</title>
        <authorList>
            <person name="Floudas D."/>
            <person name="Binder M."/>
            <person name="Riley R."/>
            <person name="Barry K."/>
            <person name="Blanchette R.A."/>
            <person name="Henrissat B."/>
            <person name="Martinez A.T."/>
            <person name="Otillar R."/>
            <person name="Spatafora J.W."/>
            <person name="Yadav J.S."/>
            <person name="Aerts A."/>
            <person name="Benoit I."/>
            <person name="Boyd A."/>
            <person name="Carlson A."/>
            <person name="Copeland A."/>
            <person name="Coutinho P.M."/>
            <person name="de Vries R.P."/>
            <person name="Ferreira P."/>
            <person name="Findley K."/>
            <person name="Foster B."/>
            <person name="Gaskell J."/>
            <person name="Glotzer D."/>
            <person name="Gorecki P."/>
            <person name="Heitman J."/>
            <person name="Hesse C."/>
            <person name="Hori C."/>
            <person name="Igarashi K."/>
            <person name="Jurgens J.A."/>
            <person name="Kallen N."/>
            <person name="Kersten P."/>
            <person name="Kohler A."/>
            <person name="Kuees U."/>
            <person name="Kumar T.K.A."/>
            <person name="Kuo A."/>
            <person name="LaButti K."/>
            <person name="Larrondo L.F."/>
            <person name="Lindquist E."/>
            <person name="Ling A."/>
            <person name="Lombard V."/>
            <person name="Lucas S."/>
            <person name="Lundell T."/>
            <person name="Martin R."/>
            <person name="McLaughlin D.J."/>
            <person name="Morgenstern I."/>
            <person name="Morin E."/>
            <person name="Murat C."/>
            <person name="Nagy L.G."/>
            <person name="Nolan M."/>
            <person name="Ohm R.A."/>
            <person name="Patyshakuliyeva A."/>
            <person name="Rokas A."/>
            <person name="Ruiz-Duenas F.J."/>
            <person name="Sabat G."/>
            <person name="Salamov A."/>
            <person name="Samejima M."/>
            <person name="Schmutz J."/>
            <person name="Slot J.C."/>
            <person name="St John F."/>
            <person name="Stenlid J."/>
            <person name="Sun H."/>
            <person name="Sun S."/>
            <person name="Syed K."/>
            <person name="Tsang A."/>
            <person name="Wiebenga A."/>
            <person name="Young D."/>
            <person name="Pisabarro A."/>
            <person name="Eastwood D.C."/>
            <person name="Martin F."/>
            <person name="Cullen D."/>
            <person name="Grigoriev I.V."/>
            <person name="Hibbett D.S."/>
        </authorList>
    </citation>
    <scope>NUCLEOTIDE SEQUENCE [LARGE SCALE GENOMIC DNA]</scope>
    <source>
        <strain evidence="3">RWD-64-598 SS2</strain>
    </source>
</reference>
<dbReference type="OrthoDB" id="5595695at2759"/>
<sequence length="143" mass="15498">MKEGGRVAVPTLSGMQLFAQTSEGKLKYEYALESVRALHAACVPIVGGTDSLYMEGMHEHNAHGESLSRELELLVDAGLSTLEALRSVTALVAEHFELNDRGAIQPSLRADLLMVRGNPLEDIKAVKNVEAVWCAGKRVELKA</sequence>
<dbReference type="KEGG" id="cput:CONPUDRAFT_170164"/>